<name>A0A2I0IJZ1_PUNGR</name>
<feature type="non-terminal residue" evidence="2">
    <location>
        <position position="1"/>
    </location>
</feature>
<dbReference type="Proteomes" id="UP000233551">
    <property type="component" value="Unassembled WGS sequence"/>
</dbReference>
<feature type="region of interest" description="Disordered" evidence="1">
    <location>
        <begin position="69"/>
        <end position="105"/>
    </location>
</feature>
<gene>
    <name evidence="2" type="ORF">CRG98_035284</name>
</gene>
<evidence type="ECO:0000313" key="2">
    <source>
        <dbReference type="EMBL" id="PKI44328.1"/>
    </source>
</evidence>
<comment type="caution">
    <text evidence="2">The sequence shown here is derived from an EMBL/GenBank/DDBJ whole genome shotgun (WGS) entry which is preliminary data.</text>
</comment>
<dbReference type="AlphaFoldDB" id="A0A2I0IJZ1"/>
<dbReference type="EMBL" id="PGOL01002921">
    <property type="protein sequence ID" value="PKI44328.1"/>
    <property type="molecule type" value="Genomic_DNA"/>
</dbReference>
<reference evidence="2 3" key="1">
    <citation type="submission" date="2017-11" db="EMBL/GenBank/DDBJ databases">
        <title>De-novo sequencing of pomegranate (Punica granatum L.) genome.</title>
        <authorList>
            <person name="Akparov Z."/>
            <person name="Amiraslanov A."/>
            <person name="Hajiyeva S."/>
            <person name="Abbasov M."/>
            <person name="Kaur K."/>
            <person name="Hamwieh A."/>
            <person name="Solovyev V."/>
            <person name="Salamov A."/>
            <person name="Braich B."/>
            <person name="Kosarev P."/>
            <person name="Mahmoud A."/>
            <person name="Hajiyev E."/>
            <person name="Babayeva S."/>
            <person name="Izzatullayeva V."/>
            <person name="Mammadov A."/>
            <person name="Mammadov A."/>
            <person name="Sharifova S."/>
            <person name="Ojaghi J."/>
            <person name="Eynullazada K."/>
            <person name="Bayramov B."/>
            <person name="Abdulazimova A."/>
            <person name="Shahmuradov I."/>
        </authorList>
    </citation>
    <scope>NUCLEOTIDE SEQUENCE [LARGE SCALE GENOMIC DNA]</scope>
    <source>
        <strain evidence="3">cv. AG2017</strain>
        <tissue evidence="2">Leaf</tissue>
    </source>
</reference>
<evidence type="ECO:0000256" key="1">
    <source>
        <dbReference type="SAM" id="MobiDB-lite"/>
    </source>
</evidence>
<keyword evidence="3" id="KW-1185">Reference proteome</keyword>
<accession>A0A2I0IJZ1</accession>
<sequence length="105" mass="11278">RRKRSIMKWGAWFQLKDVLLGNRGEELDLAEGFAGSATFGVESPDSGVVVVGASFPNSFCAGDVRGYPPPGAAAPAARGRRRGRKWRETNDSSGHGGYDFNCSTK</sequence>
<organism evidence="2 3">
    <name type="scientific">Punica granatum</name>
    <name type="common">Pomegranate</name>
    <dbReference type="NCBI Taxonomy" id="22663"/>
    <lineage>
        <taxon>Eukaryota</taxon>
        <taxon>Viridiplantae</taxon>
        <taxon>Streptophyta</taxon>
        <taxon>Embryophyta</taxon>
        <taxon>Tracheophyta</taxon>
        <taxon>Spermatophyta</taxon>
        <taxon>Magnoliopsida</taxon>
        <taxon>eudicotyledons</taxon>
        <taxon>Gunneridae</taxon>
        <taxon>Pentapetalae</taxon>
        <taxon>rosids</taxon>
        <taxon>malvids</taxon>
        <taxon>Myrtales</taxon>
        <taxon>Lythraceae</taxon>
        <taxon>Punica</taxon>
    </lineage>
</organism>
<proteinExistence type="predicted"/>
<protein>
    <submittedName>
        <fullName evidence="2">Uncharacterized protein</fullName>
    </submittedName>
</protein>
<evidence type="ECO:0000313" key="3">
    <source>
        <dbReference type="Proteomes" id="UP000233551"/>
    </source>
</evidence>